<reference evidence="1" key="1">
    <citation type="submission" date="2020-05" db="EMBL/GenBank/DDBJ databases">
        <authorList>
            <person name="Chiriac C."/>
            <person name="Salcher M."/>
            <person name="Ghai R."/>
            <person name="Kavagutti S V."/>
        </authorList>
    </citation>
    <scope>NUCLEOTIDE SEQUENCE</scope>
</reference>
<gene>
    <name evidence="1" type="ORF">UFOPK4010_00845</name>
</gene>
<dbReference type="AlphaFoldDB" id="A0A6J7NPV8"/>
<protein>
    <submittedName>
        <fullName evidence="1">Unannotated protein</fullName>
    </submittedName>
</protein>
<organism evidence="1">
    <name type="scientific">freshwater metagenome</name>
    <dbReference type="NCBI Taxonomy" id="449393"/>
    <lineage>
        <taxon>unclassified sequences</taxon>
        <taxon>metagenomes</taxon>
        <taxon>ecological metagenomes</taxon>
    </lineage>
</organism>
<proteinExistence type="predicted"/>
<name>A0A6J7NPV8_9ZZZZ</name>
<accession>A0A6J7NPV8</accession>
<dbReference type="EMBL" id="CAFBOU010000069">
    <property type="protein sequence ID" value="CAB4995156.1"/>
    <property type="molecule type" value="Genomic_DNA"/>
</dbReference>
<evidence type="ECO:0000313" key="1">
    <source>
        <dbReference type="EMBL" id="CAB4995156.1"/>
    </source>
</evidence>
<sequence>MPYVRRALEIWGSGFFQCAEFLIATIANPPGPAHARESKAALSHRAGNGMRAPDAVASTAISKSSGKFLGRALIAPDSPFANCSAKTELSFIAAEAKLIRPSGSSAISLVAP</sequence>